<evidence type="ECO:0000313" key="9">
    <source>
        <dbReference type="EMBL" id="WXA97323.1"/>
    </source>
</evidence>
<evidence type="ECO:0000313" key="10">
    <source>
        <dbReference type="Proteomes" id="UP001379533"/>
    </source>
</evidence>
<sequence>MSGSQSSKNGAVVWFTGLSGAGKSTLAEALLPRLRAAGKKVELLDGDIVRTHLSKGLGYSREDRDINVDRIAFVAHLLARNGVTVLVAAISPYRASRDRARETIGSFVEVHVAPPVAECIKRDVKGLYQKALAGEIPQFTGVNDPYEEPLSAELTLDTSAISVEKALSQILITLRELGYLEESELARAEAPGDAANPS</sequence>
<dbReference type="NCBIfam" id="TIGR00455">
    <property type="entry name" value="apsK"/>
    <property type="match status" value="1"/>
</dbReference>
<dbReference type="Proteomes" id="UP001379533">
    <property type="component" value="Chromosome"/>
</dbReference>
<keyword evidence="6" id="KW-0597">Phosphoprotein</keyword>
<dbReference type="InterPro" id="IPR059117">
    <property type="entry name" value="APS_kinase_dom"/>
</dbReference>
<dbReference type="EC" id="2.7.1.25" evidence="2 6"/>
<reference evidence="9 10" key="1">
    <citation type="submission" date="2021-12" db="EMBL/GenBank/DDBJ databases">
        <title>Discovery of the Pendulisporaceae a myxobacterial family with distinct sporulation behavior and unique specialized metabolism.</title>
        <authorList>
            <person name="Garcia R."/>
            <person name="Popoff A."/>
            <person name="Bader C.D."/>
            <person name="Loehr J."/>
            <person name="Walesch S."/>
            <person name="Walt C."/>
            <person name="Boldt J."/>
            <person name="Bunk B."/>
            <person name="Haeckl F.J.F.P.J."/>
            <person name="Gunesch A.P."/>
            <person name="Birkelbach J."/>
            <person name="Nuebel U."/>
            <person name="Pietschmann T."/>
            <person name="Bach T."/>
            <person name="Mueller R."/>
        </authorList>
    </citation>
    <scope>NUCLEOTIDE SEQUENCE [LARGE SCALE GENOMIC DNA]</scope>
    <source>
        <strain evidence="9 10">MSr12523</strain>
    </source>
</reference>
<keyword evidence="6 7" id="KW-0418">Kinase</keyword>
<dbReference type="NCBIfam" id="NF003013">
    <property type="entry name" value="PRK03846.1"/>
    <property type="match status" value="1"/>
</dbReference>
<dbReference type="Pfam" id="PF01583">
    <property type="entry name" value="APS_kinase"/>
    <property type="match status" value="1"/>
</dbReference>
<dbReference type="InterPro" id="IPR050512">
    <property type="entry name" value="Sulf_AdTrans/APS_kinase"/>
</dbReference>
<feature type="binding site" evidence="6">
    <location>
        <begin position="17"/>
        <end position="24"/>
    </location>
    <ligand>
        <name>ATP</name>
        <dbReference type="ChEBI" id="CHEBI:30616"/>
    </ligand>
</feature>
<dbReference type="RefSeq" id="WP_394847939.1">
    <property type="nucleotide sequence ID" value="NZ_CP089982.1"/>
</dbReference>
<dbReference type="HAMAP" id="MF_00065">
    <property type="entry name" value="Adenylyl_sulf_kinase"/>
    <property type="match status" value="1"/>
</dbReference>
<keyword evidence="4 6" id="KW-0547">Nucleotide-binding</keyword>
<evidence type="ECO:0000256" key="6">
    <source>
        <dbReference type="HAMAP-Rule" id="MF_00065"/>
    </source>
</evidence>
<dbReference type="SUPFAM" id="SSF52540">
    <property type="entry name" value="P-loop containing nucleoside triphosphate hydrolases"/>
    <property type="match status" value="1"/>
</dbReference>
<dbReference type="InterPro" id="IPR027417">
    <property type="entry name" value="P-loop_NTPase"/>
</dbReference>
<evidence type="ECO:0000256" key="7">
    <source>
        <dbReference type="RuleBase" id="RU004347"/>
    </source>
</evidence>
<dbReference type="GO" id="GO:0004020">
    <property type="term" value="F:adenylylsulfate kinase activity"/>
    <property type="evidence" value="ECO:0007669"/>
    <property type="project" value="UniProtKB-EC"/>
</dbReference>
<dbReference type="NCBIfam" id="NF002059">
    <property type="entry name" value="PRK00889.1"/>
    <property type="match status" value="1"/>
</dbReference>
<organism evidence="9 10">
    <name type="scientific">Pendulispora brunnea</name>
    <dbReference type="NCBI Taxonomy" id="2905690"/>
    <lineage>
        <taxon>Bacteria</taxon>
        <taxon>Pseudomonadati</taxon>
        <taxon>Myxococcota</taxon>
        <taxon>Myxococcia</taxon>
        <taxon>Myxococcales</taxon>
        <taxon>Sorangiineae</taxon>
        <taxon>Pendulisporaceae</taxon>
        <taxon>Pendulispora</taxon>
    </lineage>
</organism>
<evidence type="ECO:0000256" key="5">
    <source>
        <dbReference type="ARBA" id="ARBA00022840"/>
    </source>
</evidence>
<dbReference type="PANTHER" id="PTHR42700:SF1">
    <property type="entry name" value="SULFATE ADENYLYLTRANSFERASE"/>
    <property type="match status" value="1"/>
</dbReference>
<evidence type="ECO:0000259" key="8">
    <source>
        <dbReference type="Pfam" id="PF01583"/>
    </source>
</evidence>
<comment type="similarity">
    <text evidence="6 7">Belongs to the APS kinase family.</text>
</comment>
<dbReference type="Gene3D" id="3.40.50.300">
    <property type="entry name" value="P-loop containing nucleotide triphosphate hydrolases"/>
    <property type="match status" value="1"/>
</dbReference>
<dbReference type="EMBL" id="CP089982">
    <property type="protein sequence ID" value="WXA97323.1"/>
    <property type="molecule type" value="Genomic_DNA"/>
</dbReference>
<accession>A0ABZ2KF83</accession>
<dbReference type="InterPro" id="IPR002891">
    <property type="entry name" value="APS"/>
</dbReference>
<evidence type="ECO:0000256" key="3">
    <source>
        <dbReference type="ARBA" id="ARBA00022679"/>
    </source>
</evidence>
<keyword evidence="10" id="KW-1185">Reference proteome</keyword>
<comment type="pathway">
    <text evidence="6 7">Sulfur metabolism; hydrogen sulfide biosynthesis; sulfite from sulfate: step 2/3.</text>
</comment>
<proteinExistence type="inferred from homology"/>
<evidence type="ECO:0000256" key="4">
    <source>
        <dbReference type="ARBA" id="ARBA00022741"/>
    </source>
</evidence>
<evidence type="ECO:0000256" key="2">
    <source>
        <dbReference type="ARBA" id="ARBA00012121"/>
    </source>
</evidence>
<protein>
    <recommendedName>
        <fullName evidence="2 6">Adenylyl-sulfate kinase</fullName>
        <ecNumber evidence="2 6">2.7.1.25</ecNumber>
    </recommendedName>
    <alternativeName>
        <fullName evidence="6">APS kinase</fullName>
    </alternativeName>
    <alternativeName>
        <fullName evidence="6">ATP adenosine-5'-phosphosulfate 3'-phosphotransferase</fullName>
    </alternativeName>
    <alternativeName>
        <fullName evidence="6">Adenosine-5'-phosphosulfate kinase</fullName>
    </alternativeName>
</protein>
<comment type="catalytic activity">
    <reaction evidence="1 6 7">
        <text>adenosine 5'-phosphosulfate + ATP = 3'-phosphoadenylyl sulfate + ADP + H(+)</text>
        <dbReference type="Rhea" id="RHEA:24152"/>
        <dbReference type="ChEBI" id="CHEBI:15378"/>
        <dbReference type="ChEBI" id="CHEBI:30616"/>
        <dbReference type="ChEBI" id="CHEBI:58243"/>
        <dbReference type="ChEBI" id="CHEBI:58339"/>
        <dbReference type="ChEBI" id="CHEBI:456216"/>
        <dbReference type="EC" id="2.7.1.25"/>
    </reaction>
</comment>
<feature type="domain" description="APS kinase" evidence="8">
    <location>
        <begin position="10"/>
        <end position="157"/>
    </location>
</feature>
<keyword evidence="5 6" id="KW-0067">ATP-binding</keyword>
<evidence type="ECO:0000256" key="1">
    <source>
        <dbReference type="ARBA" id="ARBA00001823"/>
    </source>
</evidence>
<feature type="active site" description="Phosphoserine intermediate" evidence="6">
    <location>
        <position position="91"/>
    </location>
</feature>
<gene>
    <name evidence="6 9" type="primary">cysC</name>
    <name evidence="9" type="ORF">LZC95_10800</name>
</gene>
<name>A0ABZ2KF83_9BACT</name>
<dbReference type="CDD" id="cd02027">
    <property type="entry name" value="APSK"/>
    <property type="match status" value="1"/>
</dbReference>
<keyword evidence="3 6" id="KW-0808">Transferase</keyword>
<comment type="function">
    <text evidence="6 7">Catalyzes the synthesis of activated sulfate.</text>
</comment>
<dbReference type="PANTHER" id="PTHR42700">
    <property type="entry name" value="SULFATE ADENYLYLTRANSFERASE"/>
    <property type="match status" value="1"/>
</dbReference>